<reference evidence="3" key="1">
    <citation type="journal article" date="2019" name="Int. J. Syst. Evol. Microbiol.">
        <title>The Global Catalogue of Microorganisms (GCM) 10K type strain sequencing project: providing services to taxonomists for standard genome sequencing and annotation.</title>
        <authorList>
            <consortium name="The Broad Institute Genomics Platform"/>
            <consortium name="The Broad Institute Genome Sequencing Center for Infectious Disease"/>
            <person name="Wu L."/>
            <person name="Ma J."/>
        </authorList>
    </citation>
    <scope>NUCLEOTIDE SEQUENCE [LARGE SCALE GENOMIC DNA]</scope>
    <source>
        <strain evidence="3">CGMCC 1.15790</strain>
    </source>
</reference>
<comment type="caution">
    <text evidence="2">The sequence shown here is derived from an EMBL/GenBank/DDBJ whole genome shotgun (WGS) entry which is preliminary data.</text>
</comment>
<dbReference type="RefSeq" id="WP_270898099.1">
    <property type="nucleotide sequence ID" value="NZ_JBHSPF010000068.1"/>
</dbReference>
<gene>
    <name evidence="2" type="ORF">ACFPTR_12685</name>
</gene>
<sequence>MNIFVAFFKSLYSPTYIGRFRFLGIGKTIGYVFFLMLIVSIPASVIVTQTVISTTNLVKDALALNLPDFTIQNGKLQSEEEEPLFFQKDNSRVIFDSTGEITISDLKEDEEVFALLQEDIYIASHNETYTFRYDQAGNIALTKDEISQFIDSATQLLPIFIPVYLIIFYIFSTGLKFVGITFLSLIGYLMKRSAPISLTYRHIWILSAYTVTLPTVLSMIIDILRIPFLTAANFFLYWLIAITMLFVVYKKLPTPKRKSPQVEK</sequence>
<proteinExistence type="predicted"/>
<evidence type="ECO:0000313" key="3">
    <source>
        <dbReference type="Proteomes" id="UP001596143"/>
    </source>
</evidence>
<keyword evidence="1" id="KW-0812">Transmembrane</keyword>
<dbReference type="InterPro" id="IPR009574">
    <property type="entry name" value="DUF1189"/>
</dbReference>
<evidence type="ECO:0000256" key="1">
    <source>
        <dbReference type="SAM" id="Phobius"/>
    </source>
</evidence>
<name>A0ABW0U988_9BACI</name>
<protein>
    <submittedName>
        <fullName evidence="2">DUF1189 domain-containing protein</fullName>
    </submittedName>
</protein>
<organism evidence="2 3">
    <name type="scientific">Aliibacillus thermotolerans</name>
    <dbReference type="NCBI Taxonomy" id="1834418"/>
    <lineage>
        <taxon>Bacteria</taxon>
        <taxon>Bacillati</taxon>
        <taxon>Bacillota</taxon>
        <taxon>Bacilli</taxon>
        <taxon>Bacillales</taxon>
        <taxon>Bacillaceae</taxon>
        <taxon>Aliibacillus</taxon>
    </lineage>
</organism>
<feature type="transmembrane region" description="Helical" evidence="1">
    <location>
        <begin position="166"/>
        <end position="190"/>
    </location>
</feature>
<dbReference type="Proteomes" id="UP001596143">
    <property type="component" value="Unassembled WGS sequence"/>
</dbReference>
<keyword evidence="1" id="KW-1133">Transmembrane helix</keyword>
<evidence type="ECO:0000313" key="2">
    <source>
        <dbReference type="EMBL" id="MFC5629703.1"/>
    </source>
</evidence>
<dbReference type="EMBL" id="JBHSPF010000068">
    <property type="protein sequence ID" value="MFC5629703.1"/>
    <property type="molecule type" value="Genomic_DNA"/>
</dbReference>
<keyword evidence="3" id="KW-1185">Reference proteome</keyword>
<feature type="transmembrane region" description="Helical" evidence="1">
    <location>
        <begin position="29"/>
        <end position="52"/>
    </location>
</feature>
<feature type="transmembrane region" description="Helical" evidence="1">
    <location>
        <begin position="202"/>
        <end position="221"/>
    </location>
</feature>
<feature type="transmembrane region" description="Helical" evidence="1">
    <location>
        <begin position="227"/>
        <end position="249"/>
    </location>
</feature>
<dbReference type="Pfam" id="PF06691">
    <property type="entry name" value="DUF1189"/>
    <property type="match status" value="1"/>
</dbReference>
<keyword evidence="1" id="KW-0472">Membrane</keyword>
<accession>A0ABW0U988</accession>